<evidence type="ECO:0000256" key="1">
    <source>
        <dbReference type="SAM" id="Phobius"/>
    </source>
</evidence>
<keyword evidence="2" id="KW-0813">Transport</keyword>
<accession>A0A8S5RBG4</accession>
<protein>
    <submittedName>
        <fullName evidence="2">Sodium channel protein, Voltage-gated sodium gated sodium channel, MEMBRANE</fullName>
    </submittedName>
</protein>
<sequence length="53" mass="6048">MHTVEVNLSVTIFNALLIIACIAIVLVVIVGYISLWREIRRDDSQSKRESQHP</sequence>
<keyword evidence="2" id="KW-0406">Ion transport</keyword>
<reference evidence="2" key="1">
    <citation type="journal article" date="2021" name="Proc. Natl. Acad. Sci. U.S.A.">
        <title>A Catalog of Tens of Thousands of Viruses from Human Metagenomes Reveals Hidden Associations with Chronic Diseases.</title>
        <authorList>
            <person name="Tisza M.J."/>
            <person name="Buck C.B."/>
        </authorList>
    </citation>
    <scope>NUCLEOTIDE SEQUENCE</scope>
    <source>
        <strain evidence="2">Ct9pU4</strain>
    </source>
</reference>
<proteinExistence type="predicted"/>
<keyword evidence="2" id="KW-0407">Ion channel</keyword>
<keyword evidence="1" id="KW-1133">Transmembrane helix</keyword>
<organism evidence="2">
    <name type="scientific">virus sp. ct9pU4</name>
    <dbReference type="NCBI Taxonomy" id="2828248"/>
    <lineage>
        <taxon>Viruses</taxon>
    </lineage>
</organism>
<keyword evidence="1" id="KW-0812">Transmembrane</keyword>
<dbReference type="GO" id="GO:0034220">
    <property type="term" value="P:monoatomic ion transmembrane transport"/>
    <property type="evidence" value="ECO:0007669"/>
    <property type="project" value="UniProtKB-KW"/>
</dbReference>
<name>A0A8S5RBG4_9VIRU</name>
<feature type="transmembrane region" description="Helical" evidence="1">
    <location>
        <begin position="12"/>
        <end position="35"/>
    </location>
</feature>
<dbReference type="EMBL" id="BK059087">
    <property type="protein sequence ID" value="DAE28491.1"/>
    <property type="molecule type" value="Genomic_DNA"/>
</dbReference>
<evidence type="ECO:0000313" key="2">
    <source>
        <dbReference type="EMBL" id="DAE28491.1"/>
    </source>
</evidence>
<keyword evidence="1" id="KW-0472">Membrane</keyword>